<keyword evidence="4" id="KW-1185">Reference proteome</keyword>
<accession>A0A443NMX1</accession>
<feature type="transmembrane region" description="Helical" evidence="1">
    <location>
        <begin position="26"/>
        <end position="49"/>
    </location>
</feature>
<dbReference type="Pfam" id="PF07969">
    <property type="entry name" value="Amidohydro_3"/>
    <property type="match status" value="1"/>
</dbReference>
<comment type="caution">
    <text evidence="3">The sequence shown here is derived from an EMBL/GenBank/DDBJ whole genome shotgun (WGS) entry which is preliminary data.</text>
</comment>
<dbReference type="AlphaFoldDB" id="A0A443NMX1"/>
<proteinExistence type="predicted"/>
<evidence type="ECO:0000256" key="1">
    <source>
        <dbReference type="SAM" id="Phobius"/>
    </source>
</evidence>
<sequence>MTTVLLSFRFSLLTELLVTMEIGKHLAIFLSASAAAILAIALLPSFDLLTSPRFSLKSSSERTVADLVVTDAFIYTSDSSLPFAQAMAIGNGRILRVGNASSIQDLIGHRTQVLNLEGKVVAPGFFDSHVHFIPGGLQMARVELRDVKSKEEFVRMIEGVVKDKQMDYWVLGGGWNNEHWGGDLPAASWIDDITPNNPVWLSRMDGHMGLANSLSLKIAGITNDTKDPAGGTIMRTADGEPTGLLVDSAMKLLLPWIPEVSVEERREALLRASKLALARGVTTVVDFGRYFPGSPVEFVWEDFSDVYQWADSAGKMLIRVCQFFPMETWPRLVALVQETGRALSQWIYLGGVKAFSDGSLGSNSALFYEVNYVDEPDNYGLQVTDTDWLLKMILASDKSGLQIAVHAIGDKANDLVLNLSETVALTNGIRNRRFRPDHLLDDADSAVKKLGFDRAQRESYLFRSLLSNEARLTFGSDWPVADINPLRAIRTAMFRIPPGGEDAWIPSECVTLTDALKAYTISAAYASFLDNDLGSLSPGKLADFVVLSTDSWEDFTKEASASVLATYVSGKQAYP</sequence>
<dbReference type="PANTHER" id="PTHR22642">
    <property type="entry name" value="IMIDAZOLONEPROPIONASE"/>
    <property type="match status" value="1"/>
</dbReference>
<organism evidence="3 4">
    <name type="scientific">Cinnamomum micranthum f. kanehirae</name>
    <dbReference type="NCBI Taxonomy" id="337451"/>
    <lineage>
        <taxon>Eukaryota</taxon>
        <taxon>Viridiplantae</taxon>
        <taxon>Streptophyta</taxon>
        <taxon>Embryophyta</taxon>
        <taxon>Tracheophyta</taxon>
        <taxon>Spermatophyta</taxon>
        <taxon>Magnoliopsida</taxon>
        <taxon>Magnoliidae</taxon>
        <taxon>Laurales</taxon>
        <taxon>Lauraceae</taxon>
        <taxon>Cinnamomum</taxon>
    </lineage>
</organism>
<name>A0A443NMX1_9MAGN</name>
<dbReference type="PANTHER" id="PTHR22642:SF2">
    <property type="entry name" value="PROTEIN LONG AFTER FAR-RED 3"/>
    <property type="match status" value="1"/>
</dbReference>
<keyword evidence="1" id="KW-1133">Transmembrane helix</keyword>
<dbReference type="InterPro" id="IPR013108">
    <property type="entry name" value="Amidohydro_3"/>
</dbReference>
<evidence type="ECO:0000313" key="4">
    <source>
        <dbReference type="Proteomes" id="UP000283530"/>
    </source>
</evidence>
<dbReference type="InterPro" id="IPR011059">
    <property type="entry name" value="Metal-dep_hydrolase_composite"/>
</dbReference>
<dbReference type="Gene3D" id="3.20.20.140">
    <property type="entry name" value="Metal-dependent hydrolases"/>
    <property type="match status" value="2"/>
</dbReference>
<dbReference type="GO" id="GO:0016810">
    <property type="term" value="F:hydrolase activity, acting on carbon-nitrogen (but not peptide) bonds"/>
    <property type="evidence" value="ECO:0007669"/>
    <property type="project" value="InterPro"/>
</dbReference>
<evidence type="ECO:0000313" key="3">
    <source>
        <dbReference type="EMBL" id="RWR79900.1"/>
    </source>
</evidence>
<dbReference type="InterPro" id="IPR033932">
    <property type="entry name" value="YtcJ-like"/>
</dbReference>
<dbReference type="SUPFAM" id="SSF51338">
    <property type="entry name" value="Composite domain of metallo-dependent hydrolases"/>
    <property type="match status" value="1"/>
</dbReference>
<dbReference type="Gene3D" id="2.30.40.10">
    <property type="entry name" value="Urease, subunit C, domain 1"/>
    <property type="match status" value="1"/>
</dbReference>
<dbReference type="Gene3D" id="3.10.310.70">
    <property type="match status" value="1"/>
</dbReference>
<dbReference type="InterPro" id="IPR032466">
    <property type="entry name" value="Metal_Hydrolase"/>
</dbReference>
<dbReference type="Proteomes" id="UP000283530">
    <property type="component" value="Unassembled WGS sequence"/>
</dbReference>
<feature type="domain" description="Amidohydrolase 3" evidence="2">
    <location>
        <begin position="112"/>
        <end position="574"/>
    </location>
</feature>
<dbReference type="STRING" id="337451.A0A443NMX1"/>
<keyword evidence="1" id="KW-0472">Membrane</keyword>
<evidence type="ECO:0000259" key="2">
    <source>
        <dbReference type="Pfam" id="PF07969"/>
    </source>
</evidence>
<keyword evidence="3" id="KW-0378">Hydrolase</keyword>
<dbReference type="CDD" id="cd01300">
    <property type="entry name" value="YtcJ_like"/>
    <property type="match status" value="1"/>
</dbReference>
<gene>
    <name evidence="3" type="ORF">CKAN_00850200</name>
</gene>
<dbReference type="OrthoDB" id="3501663at2759"/>
<dbReference type="SUPFAM" id="SSF51556">
    <property type="entry name" value="Metallo-dependent hydrolases"/>
    <property type="match status" value="1"/>
</dbReference>
<protein>
    <submittedName>
        <fullName evidence="3">Putative amidohydrolase YtcJ isoform X1</fullName>
    </submittedName>
</protein>
<dbReference type="EMBL" id="QPKB01000003">
    <property type="protein sequence ID" value="RWR79900.1"/>
    <property type="molecule type" value="Genomic_DNA"/>
</dbReference>
<keyword evidence="1" id="KW-0812">Transmembrane</keyword>
<reference evidence="3 4" key="1">
    <citation type="journal article" date="2019" name="Nat. Plants">
        <title>Stout camphor tree genome fills gaps in understanding of flowering plant genome evolution.</title>
        <authorList>
            <person name="Chaw S.M."/>
            <person name="Liu Y.C."/>
            <person name="Wu Y.W."/>
            <person name="Wang H.Y."/>
            <person name="Lin C.I."/>
            <person name="Wu C.S."/>
            <person name="Ke H.M."/>
            <person name="Chang L.Y."/>
            <person name="Hsu C.Y."/>
            <person name="Yang H.T."/>
            <person name="Sudianto E."/>
            <person name="Hsu M.H."/>
            <person name="Wu K.P."/>
            <person name="Wang L.N."/>
            <person name="Leebens-Mack J.H."/>
            <person name="Tsai I.J."/>
        </authorList>
    </citation>
    <scope>NUCLEOTIDE SEQUENCE [LARGE SCALE GENOMIC DNA]</scope>
    <source>
        <strain evidence="4">cv. Chaw 1501</strain>
        <tissue evidence="3">Young leaves</tissue>
    </source>
</reference>